<dbReference type="SUPFAM" id="SSF51695">
    <property type="entry name" value="PLC-like phosphodiesterases"/>
    <property type="match status" value="1"/>
</dbReference>
<organism evidence="3 4">
    <name type="scientific">Stylonychia lemnae</name>
    <name type="common">Ciliate</name>
    <dbReference type="NCBI Taxonomy" id="5949"/>
    <lineage>
        <taxon>Eukaryota</taxon>
        <taxon>Sar</taxon>
        <taxon>Alveolata</taxon>
        <taxon>Ciliophora</taxon>
        <taxon>Intramacronucleata</taxon>
        <taxon>Spirotrichea</taxon>
        <taxon>Stichotrichia</taxon>
        <taxon>Sporadotrichida</taxon>
        <taxon>Oxytrichidae</taxon>
        <taxon>Stylonychinae</taxon>
        <taxon>Stylonychia</taxon>
    </lineage>
</organism>
<evidence type="ECO:0000313" key="3">
    <source>
        <dbReference type="EMBL" id="CDW72399.1"/>
    </source>
</evidence>
<dbReference type="GO" id="GO:0008081">
    <property type="term" value="F:phosphoric diester hydrolase activity"/>
    <property type="evidence" value="ECO:0007669"/>
    <property type="project" value="InterPro"/>
</dbReference>
<proteinExistence type="predicted"/>
<gene>
    <name evidence="3" type="primary">Contig6402.g6849</name>
    <name evidence="3" type="ORF">STYLEM_1359</name>
</gene>
<dbReference type="AlphaFoldDB" id="A0A077ZSA1"/>
<dbReference type="Pfam" id="PF00388">
    <property type="entry name" value="PI-PLC-X"/>
    <property type="match status" value="1"/>
</dbReference>
<dbReference type="InParanoid" id="A0A077ZSA1"/>
<protein>
    <submittedName>
        <fullName evidence="3">Pi-plc x domain-containing protein 3</fullName>
    </submittedName>
</protein>
<dbReference type="InterPro" id="IPR017946">
    <property type="entry name" value="PLC-like_Pdiesterase_TIM-brl"/>
</dbReference>
<keyword evidence="4" id="KW-1185">Reference proteome</keyword>
<dbReference type="Gene3D" id="3.20.20.190">
    <property type="entry name" value="Phosphatidylinositol (PI) phosphodiesterase"/>
    <property type="match status" value="1"/>
</dbReference>
<dbReference type="PROSITE" id="PS50007">
    <property type="entry name" value="PIPLC_X_DOMAIN"/>
    <property type="match status" value="1"/>
</dbReference>
<dbReference type="PANTHER" id="PTHR13593">
    <property type="match status" value="1"/>
</dbReference>
<feature type="domain" description="Phosphatidylinositol-specific phospholipase C X" evidence="2">
    <location>
        <begin position="154"/>
        <end position="217"/>
    </location>
</feature>
<dbReference type="InterPro" id="IPR051057">
    <property type="entry name" value="PI-PLC_domain"/>
</dbReference>
<reference evidence="3 4" key="1">
    <citation type="submission" date="2014-06" db="EMBL/GenBank/DDBJ databases">
        <authorList>
            <person name="Swart Estienne"/>
        </authorList>
    </citation>
    <scope>NUCLEOTIDE SEQUENCE [LARGE SCALE GENOMIC DNA]</scope>
    <source>
        <strain evidence="3 4">130c</strain>
    </source>
</reference>
<evidence type="ECO:0000313" key="4">
    <source>
        <dbReference type="Proteomes" id="UP000039865"/>
    </source>
</evidence>
<feature type="chain" id="PRO_5001728907" evidence="1">
    <location>
        <begin position="23"/>
        <end position="437"/>
    </location>
</feature>
<accession>A0A077ZSA1</accession>
<feature type="signal peptide" evidence="1">
    <location>
        <begin position="1"/>
        <end position="22"/>
    </location>
</feature>
<dbReference type="InterPro" id="IPR000909">
    <property type="entry name" value="PLipase_C_PInositol-sp_X_dom"/>
</dbReference>
<name>A0A077ZSA1_STYLE</name>
<evidence type="ECO:0000256" key="1">
    <source>
        <dbReference type="SAM" id="SignalP"/>
    </source>
</evidence>
<dbReference type="OrthoDB" id="1046782at2759"/>
<dbReference type="Proteomes" id="UP000039865">
    <property type="component" value="Unassembled WGS sequence"/>
</dbReference>
<dbReference type="GO" id="GO:0006629">
    <property type="term" value="P:lipid metabolic process"/>
    <property type="evidence" value="ECO:0007669"/>
    <property type="project" value="InterPro"/>
</dbReference>
<keyword evidence="1" id="KW-0732">Signal</keyword>
<evidence type="ECO:0000259" key="2">
    <source>
        <dbReference type="Pfam" id="PF00388"/>
    </source>
</evidence>
<dbReference type="EMBL" id="CCKQ01001301">
    <property type="protein sequence ID" value="CDW72399.1"/>
    <property type="molecule type" value="Genomic_DNA"/>
</dbReference>
<dbReference type="PANTHER" id="PTHR13593:SF113">
    <property type="entry name" value="SI:DKEY-266F7.9"/>
    <property type="match status" value="1"/>
</dbReference>
<sequence length="437" mass="48335">MLRQTSMLSILMMVGFAGLSQAVSPIETNFLRSLVGVQSESDSFRELHEGHRDLQTTTRVTSLSTDPDAPQITNLTQWMTQAKTNAILGAKTITQLSLPGVNRAGLNFINNNQTLLKTQLTAMGFNSSDQNQFGRLIQEIYHEVLVGNPQPLPGALRLGARYIDLRVAGDPKNATKLFLSNSHLSSIPLEQCLKEINVFLLENPSEILIVDINHDYNSLGNAGQQASTAAIANYVKLYVNATFILPISKLSAPISSYGGAFFTGFDFNSSFTNAVIKHSVNATAADSPIAVVNNLQTFLSSGYSTYQPTTYDFIKSDPYITSTFTTITSTLRNITGLANQIESCKQKPRGETRDNENKRNKLRENLEKRYSTIRDVLVSDQVVPAFRVGSAQLSNVLFLDMVRRVSAVQNQVRIVSIDDFNVRNSLEIIQLNILRFL</sequence>